<dbReference type="RefSeq" id="WP_136425126.1">
    <property type="nucleotide sequence ID" value="NZ_SSSN01000011.1"/>
</dbReference>
<dbReference type="AlphaFoldDB" id="A0A4S4FLW2"/>
<protein>
    <submittedName>
        <fullName evidence="2">Uncharacterized protein</fullName>
    </submittedName>
</protein>
<keyword evidence="1" id="KW-0472">Membrane</keyword>
<feature type="transmembrane region" description="Helical" evidence="1">
    <location>
        <begin position="20"/>
        <end position="40"/>
    </location>
</feature>
<keyword evidence="3" id="KW-1185">Reference proteome</keyword>
<proteinExistence type="predicted"/>
<name>A0A4S4FLW2_9MICO</name>
<gene>
    <name evidence="2" type="ORF">E6C70_13805</name>
</gene>
<keyword evidence="1" id="KW-1133">Transmembrane helix</keyword>
<evidence type="ECO:0000313" key="3">
    <source>
        <dbReference type="Proteomes" id="UP000307380"/>
    </source>
</evidence>
<dbReference type="EMBL" id="SSSN01000011">
    <property type="protein sequence ID" value="THG31359.1"/>
    <property type="molecule type" value="Genomic_DNA"/>
</dbReference>
<feature type="transmembrane region" description="Helical" evidence="1">
    <location>
        <begin position="46"/>
        <end position="67"/>
    </location>
</feature>
<accession>A0A4S4FLW2</accession>
<dbReference type="OrthoDB" id="5116324at2"/>
<keyword evidence="1" id="KW-0812">Transmembrane</keyword>
<comment type="caution">
    <text evidence="2">The sequence shown here is derived from an EMBL/GenBank/DDBJ whole genome shotgun (WGS) entry which is preliminary data.</text>
</comment>
<reference evidence="2 3" key="1">
    <citation type="submission" date="2019-04" db="EMBL/GenBank/DDBJ databases">
        <authorList>
            <person name="Jiang L."/>
        </authorList>
    </citation>
    <scope>NUCLEOTIDE SEQUENCE [LARGE SCALE GENOMIC DNA]</scope>
    <source>
        <strain evidence="2 3">YIM 131861</strain>
    </source>
</reference>
<organism evidence="2 3">
    <name type="scientific">Orlajensenia flava</name>
    <dbReference type="NCBI Taxonomy" id="2565934"/>
    <lineage>
        <taxon>Bacteria</taxon>
        <taxon>Bacillati</taxon>
        <taxon>Actinomycetota</taxon>
        <taxon>Actinomycetes</taxon>
        <taxon>Micrococcales</taxon>
        <taxon>Microbacteriaceae</taxon>
        <taxon>Orlajensenia</taxon>
    </lineage>
</organism>
<sequence length="185" mass="21041">MVMVREQVGVTLRPRGHLFARSLTAVAIAVLPVFGVLYWLSLGSGLWPLVALAQLIVIALYIVALLATRSVFFRQHPWGVEDHVPFGLTRHIRSDDVDTVLLIDLYSGSGMESWPHLFAVDAEDRLLLRMHGQIWSRSSIQQVASRLQAPVVHAPTPMTLTEFTSIEPQLLAWWERRPFWRRVAR</sequence>
<evidence type="ECO:0000313" key="2">
    <source>
        <dbReference type="EMBL" id="THG31359.1"/>
    </source>
</evidence>
<evidence type="ECO:0000256" key="1">
    <source>
        <dbReference type="SAM" id="Phobius"/>
    </source>
</evidence>
<dbReference type="Proteomes" id="UP000307380">
    <property type="component" value="Unassembled WGS sequence"/>
</dbReference>